<dbReference type="Pfam" id="PF00560">
    <property type="entry name" value="LRR_1"/>
    <property type="match status" value="3"/>
</dbReference>
<dbReference type="GO" id="GO:0005886">
    <property type="term" value="C:plasma membrane"/>
    <property type="evidence" value="ECO:0007669"/>
    <property type="project" value="UniProtKB-SubCell"/>
</dbReference>
<evidence type="ECO:0000256" key="5">
    <source>
        <dbReference type="ARBA" id="ARBA00022729"/>
    </source>
</evidence>
<dbReference type="InterPro" id="IPR032675">
    <property type="entry name" value="LRR_dom_sf"/>
</dbReference>
<dbReference type="SMART" id="SM00365">
    <property type="entry name" value="LRR_SD22"/>
    <property type="match status" value="4"/>
</dbReference>
<keyword evidence="14" id="KW-1185">Reference proteome</keyword>
<keyword evidence="9" id="KW-0675">Receptor</keyword>
<dbReference type="FunFam" id="3.80.10.10:FF:000356">
    <property type="entry name" value="LRR receptor-like serine/threonine-protein kinase"/>
    <property type="match status" value="1"/>
</dbReference>
<keyword evidence="8 11" id="KW-0472">Membrane</keyword>
<accession>A0A5R8QE74</accession>
<keyword evidence="6" id="KW-0677">Repeat</keyword>
<evidence type="ECO:0000256" key="2">
    <source>
        <dbReference type="ARBA" id="ARBA00022475"/>
    </source>
</evidence>
<dbReference type="InParanoid" id="A0A5R8QE74"/>
<evidence type="ECO:0000256" key="4">
    <source>
        <dbReference type="ARBA" id="ARBA00022692"/>
    </source>
</evidence>
<organism evidence="13 14">
    <name type="scientific">Culicoidibacter larvae</name>
    <dbReference type="NCBI Taxonomy" id="2579976"/>
    <lineage>
        <taxon>Bacteria</taxon>
        <taxon>Bacillati</taxon>
        <taxon>Bacillota</taxon>
        <taxon>Culicoidibacteria</taxon>
        <taxon>Culicoidibacterales</taxon>
        <taxon>Culicoidibacteraceae</taxon>
        <taxon>Culicoidibacter</taxon>
    </lineage>
</organism>
<keyword evidence="3" id="KW-0433">Leucine-rich repeat</keyword>
<dbReference type="RefSeq" id="WP_138190695.1">
    <property type="nucleotide sequence ID" value="NZ_VBWP01000003.1"/>
</dbReference>
<evidence type="ECO:0000259" key="12">
    <source>
        <dbReference type="Pfam" id="PF23598"/>
    </source>
</evidence>
<evidence type="ECO:0000256" key="3">
    <source>
        <dbReference type="ARBA" id="ARBA00022614"/>
    </source>
</evidence>
<dbReference type="FunFam" id="3.80.10.10:FF:000470">
    <property type="entry name" value="LRR receptor-like serine/threonine-protein kinase RPK2"/>
    <property type="match status" value="1"/>
</dbReference>
<dbReference type="SMART" id="SM00369">
    <property type="entry name" value="LRR_TYP"/>
    <property type="match status" value="5"/>
</dbReference>
<gene>
    <name evidence="13" type="ORF">FEZ08_05440</name>
</gene>
<evidence type="ECO:0000256" key="7">
    <source>
        <dbReference type="ARBA" id="ARBA00022989"/>
    </source>
</evidence>
<dbReference type="PANTHER" id="PTHR48009:SF16">
    <property type="entry name" value="LEUCINE-RICH REPEAT-CONTAINING N-TERMINAL PLANT-TYPE DOMAIN-CONTAINING PROTEIN"/>
    <property type="match status" value="1"/>
</dbReference>
<dbReference type="Gene3D" id="3.80.10.10">
    <property type="entry name" value="Ribonuclease Inhibitor"/>
    <property type="match status" value="3"/>
</dbReference>
<dbReference type="FunFam" id="3.80.10.10:FF:000041">
    <property type="entry name" value="LRR receptor-like serine/threonine-protein kinase ERECTA"/>
    <property type="match status" value="1"/>
</dbReference>
<evidence type="ECO:0000256" key="6">
    <source>
        <dbReference type="ARBA" id="ARBA00022737"/>
    </source>
</evidence>
<dbReference type="PANTHER" id="PTHR48009">
    <property type="entry name" value="LEUCINE-RICH REPEAT (LRR) FAMILY PROTEIN"/>
    <property type="match status" value="1"/>
</dbReference>
<keyword evidence="5" id="KW-0732">Signal</keyword>
<evidence type="ECO:0000256" key="1">
    <source>
        <dbReference type="ARBA" id="ARBA00004251"/>
    </source>
</evidence>
<protein>
    <recommendedName>
        <fullName evidence="12">Disease resistance R13L4/SHOC-2-like LRR domain-containing protein</fullName>
    </recommendedName>
</protein>
<dbReference type="OrthoDB" id="1878658at2"/>
<keyword evidence="7 11" id="KW-1133">Transmembrane helix</keyword>
<sequence length="595" mass="65504">MSKKINQLMFIIFSVVLFAFTLPLIGQKLNATSDPLLAPSDWAFEASSVALNDAIVQKYPTLDNGDGFVTKEAASKFTGELDLSLQGINGTIYGIENFINLTTLNLSMNHFTGEIPANIDALSKLKFLYLYSNELSGEIPSSIGNLSELELLDLIVNNLSGEIPDSIVQLSNVQYLSLGANHLTGEIPFDIGKLTQLETLVLSNNKLSGEIPTSIGELSKLKYLYLEKNQLSGKIPDTIGNLLNISYLFLHDNQFSETIPSSIGDLNNLKILFLYNNKLTGEIPNSIGQLGKMEYLYLNNNQLTGEVPESIVSLNNLYYLRLDVNQFTSIKEHTYNYITSRYSYIIKDQRYTVNYSIAHPVNQNYTFDALPAYEQFPNYGITYTYTLKLPDGTTKTVVPTISNGKITILGSDLSQAGTYSLQAYGRGGDLDLVYYVTNFLIDDSVSLEELNYISAIADGSSHKVTSTKIIITLSKAIEGLAKEDLVLSDTNIEITNLKPLGNGVYELFITGDWVEGTSVDVSFVISPSARTLANVIITPNVRTTTLHKASQQTTEGQKPSLPITGEATVEFIIAGLAIVISGIVFVKTSRYFKRN</sequence>
<dbReference type="InterPro" id="IPR001611">
    <property type="entry name" value="Leu-rich_rpt"/>
</dbReference>
<dbReference type="InterPro" id="IPR003591">
    <property type="entry name" value="Leu-rich_rpt_typical-subtyp"/>
</dbReference>
<evidence type="ECO:0000256" key="10">
    <source>
        <dbReference type="ARBA" id="ARBA00023180"/>
    </source>
</evidence>
<dbReference type="InterPro" id="IPR053213">
    <property type="entry name" value="RLP29"/>
</dbReference>
<reference evidence="13 14" key="1">
    <citation type="submission" date="2019-05" db="EMBL/GenBank/DDBJ databases">
        <title>Culicoidintestinum kansasii gen. nov., sp. nov. from the gastrointestinal tract of the biting midge, Culicoides sonorensis.</title>
        <authorList>
            <person name="Neupane S."/>
            <person name="Ghosh A."/>
            <person name="Gunther S."/>
            <person name="Martin K."/>
            <person name="Zurek L."/>
        </authorList>
    </citation>
    <scope>NUCLEOTIDE SEQUENCE [LARGE SCALE GENOMIC DNA]</scope>
    <source>
        <strain evidence="13 14">CS-1</strain>
    </source>
</reference>
<feature type="domain" description="Disease resistance R13L4/SHOC-2-like LRR" evidence="12">
    <location>
        <begin position="167"/>
        <end position="272"/>
    </location>
</feature>
<evidence type="ECO:0000256" key="8">
    <source>
        <dbReference type="ARBA" id="ARBA00023136"/>
    </source>
</evidence>
<dbReference type="Pfam" id="PF23598">
    <property type="entry name" value="LRR_14"/>
    <property type="match status" value="1"/>
</dbReference>
<dbReference type="EMBL" id="VBWP01000003">
    <property type="protein sequence ID" value="TLG75488.1"/>
    <property type="molecule type" value="Genomic_DNA"/>
</dbReference>
<dbReference type="InterPro" id="IPR055414">
    <property type="entry name" value="LRR_R13L4/SHOC2-like"/>
</dbReference>
<name>A0A5R8QE74_9FIRM</name>
<keyword evidence="2" id="KW-1003">Cell membrane</keyword>
<evidence type="ECO:0000256" key="11">
    <source>
        <dbReference type="SAM" id="Phobius"/>
    </source>
</evidence>
<feature type="transmembrane region" description="Helical" evidence="11">
    <location>
        <begin position="567"/>
        <end position="586"/>
    </location>
</feature>
<keyword evidence="10" id="KW-0325">Glycoprotein</keyword>
<comment type="caution">
    <text evidence="13">The sequence shown here is derived from an EMBL/GenBank/DDBJ whole genome shotgun (WGS) entry which is preliminary data.</text>
</comment>
<dbReference type="SUPFAM" id="SSF52058">
    <property type="entry name" value="L domain-like"/>
    <property type="match status" value="1"/>
</dbReference>
<evidence type="ECO:0000256" key="9">
    <source>
        <dbReference type="ARBA" id="ARBA00023170"/>
    </source>
</evidence>
<evidence type="ECO:0000313" key="14">
    <source>
        <dbReference type="Proteomes" id="UP000306912"/>
    </source>
</evidence>
<proteinExistence type="predicted"/>
<evidence type="ECO:0000313" key="13">
    <source>
        <dbReference type="EMBL" id="TLG75488.1"/>
    </source>
</evidence>
<dbReference type="AlphaFoldDB" id="A0A5R8QE74"/>
<keyword evidence="4 11" id="KW-0812">Transmembrane</keyword>
<dbReference type="Proteomes" id="UP000306912">
    <property type="component" value="Unassembled WGS sequence"/>
</dbReference>
<comment type="subcellular location">
    <subcellularLocation>
        <location evidence="1">Cell membrane</location>
        <topology evidence="1">Single-pass type I membrane protein</topology>
    </subcellularLocation>
</comment>